<dbReference type="CDD" id="cd22459">
    <property type="entry name" value="KH-I_PEPPER_rpt1_like"/>
    <property type="match status" value="1"/>
</dbReference>
<feature type="domain" description="K Homology" evidence="4">
    <location>
        <begin position="395"/>
        <end position="470"/>
    </location>
</feature>
<feature type="region of interest" description="Disordered" evidence="3">
    <location>
        <begin position="1"/>
        <end position="50"/>
    </location>
</feature>
<evidence type="ECO:0000313" key="6">
    <source>
        <dbReference type="Proteomes" id="UP000663760"/>
    </source>
</evidence>
<feature type="domain" description="K Homology" evidence="4">
    <location>
        <begin position="170"/>
        <end position="245"/>
    </location>
</feature>
<evidence type="ECO:0000256" key="3">
    <source>
        <dbReference type="SAM" id="MobiDB-lite"/>
    </source>
</evidence>
<proteinExistence type="predicted"/>
<feature type="compositionally biased region" description="Low complexity" evidence="3">
    <location>
        <begin position="12"/>
        <end position="30"/>
    </location>
</feature>
<name>A0A7I8LI21_SPIIN</name>
<evidence type="ECO:0000259" key="4">
    <source>
        <dbReference type="SMART" id="SM00322"/>
    </source>
</evidence>
<organism evidence="5 6">
    <name type="scientific">Spirodela intermedia</name>
    <name type="common">Intermediate duckweed</name>
    <dbReference type="NCBI Taxonomy" id="51605"/>
    <lineage>
        <taxon>Eukaryota</taxon>
        <taxon>Viridiplantae</taxon>
        <taxon>Streptophyta</taxon>
        <taxon>Embryophyta</taxon>
        <taxon>Tracheophyta</taxon>
        <taxon>Spermatophyta</taxon>
        <taxon>Magnoliopsida</taxon>
        <taxon>Liliopsida</taxon>
        <taxon>Araceae</taxon>
        <taxon>Lemnoideae</taxon>
        <taxon>Spirodela</taxon>
    </lineage>
</organism>
<dbReference type="AlphaFoldDB" id="A0A7I8LI21"/>
<feature type="domain" description="K Homology" evidence="4">
    <location>
        <begin position="597"/>
        <end position="667"/>
    </location>
</feature>
<feature type="domain" description="K Homology" evidence="4">
    <location>
        <begin position="311"/>
        <end position="387"/>
    </location>
</feature>
<evidence type="ECO:0000256" key="1">
    <source>
        <dbReference type="ARBA" id="ARBA00022737"/>
    </source>
</evidence>
<dbReference type="OrthoDB" id="442947at2759"/>
<feature type="compositionally biased region" description="Polar residues" evidence="3">
    <location>
        <begin position="41"/>
        <end position="50"/>
    </location>
</feature>
<dbReference type="GO" id="GO:0003723">
    <property type="term" value="F:RNA binding"/>
    <property type="evidence" value="ECO:0007669"/>
    <property type="project" value="UniProtKB-UniRule"/>
</dbReference>
<dbReference type="Pfam" id="PF00013">
    <property type="entry name" value="KH_1"/>
    <property type="match status" value="5"/>
</dbReference>
<evidence type="ECO:0000313" key="5">
    <source>
        <dbReference type="EMBL" id="CAA7409326.1"/>
    </source>
</evidence>
<dbReference type="InterPro" id="IPR004088">
    <property type="entry name" value="KH_dom_type_1"/>
</dbReference>
<dbReference type="InterPro" id="IPR004087">
    <property type="entry name" value="KH_dom"/>
</dbReference>
<accession>A0A7I8LI21</accession>
<dbReference type="PROSITE" id="PS50084">
    <property type="entry name" value="KH_TYPE_1"/>
    <property type="match status" value="5"/>
</dbReference>
<gene>
    <name evidence="5" type="ORF">SI8410_16020004</name>
</gene>
<protein>
    <recommendedName>
        <fullName evidence="4">K Homology domain-containing protein</fullName>
    </recommendedName>
</protein>
<feature type="domain" description="K Homology" evidence="4">
    <location>
        <begin position="56"/>
        <end position="144"/>
    </location>
</feature>
<feature type="region of interest" description="Disordered" evidence="3">
    <location>
        <begin position="483"/>
        <end position="510"/>
    </location>
</feature>
<keyword evidence="6" id="KW-1185">Reference proteome</keyword>
<dbReference type="SUPFAM" id="SSF54791">
    <property type="entry name" value="Eukaryotic type KH-domain (KH-domain type I)"/>
    <property type="match status" value="5"/>
</dbReference>
<dbReference type="Gene3D" id="3.30.1370.10">
    <property type="entry name" value="K Homology domain, type 1"/>
    <property type="match status" value="3"/>
</dbReference>
<dbReference type="EMBL" id="LR746279">
    <property type="protein sequence ID" value="CAA7409326.1"/>
    <property type="molecule type" value="Genomic_DNA"/>
</dbReference>
<dbReference type="CDD" id="cd22460">
    <property type="entry name" value="KH-I_PEPPER_rpt2_like"/>
    <property type="match status" value="2"/>
</dbReference>
<dbReference type="Proteomes" id="UP000663760">
    <property type="component" value="Chromosome 16"/>
</dbReference>
<dbReference type="Gene3D" id="3.30.310.210">
    <property type="match status" value="1"/>
</dbReference>
<dbReference type="PANTHER" id="PTHR10288">
    <property type="entry name" value="KH DOMAIN CONTAINING RNA BINDING PROTEIN"/>
    <property type="match status" value="1"/>
</dbReference>
<feature type="compositionally biased region" description="Gly residues" evidence="3">
    <location>
        <begin position="1"/>
        <end position="11"/>
    </location>
</feature>
<dbReference type="InterPro" id="IPR036612">
    <property type="entry name" value="KH_dom_type_1_sf"/>
</dbReference>
<dbReference type="SMART" id="SM00322">
    <property type="entry name" value="KH"/>
    <property type="match status" value="5"/>
</dbReference>
<reference evidence="5" key="1">
    <citation type="submission" date="2020-02" db="EMBL/GenBank/DDBJ databases">
        <authorList>
            <person name="Scholz U."/>
            <person name="Mascher M."/>
            <person name="Fiebig A."/>
        </authorList>
    </citation>
    <scope>NUCLEOTIDE SEQUENCE</scope>
</reference>
<keyword evidence="1" id="KW-0677">Repeat</keyword>
<evidence type="ECO:0000256" key="2">
    <source>
        <dbReference type="PROSITE-ProRule" id="PRU00117"/>
    </source>
</evidence>
<sequence length="673" mass="71135">MEPGGGGGGGPPSVSSPFSPTASSSSSSSSFKRRHYSSSGGSSFKHQQTQMKFSGNETVFRILCPAEKTGGVIGKGGSIVRQFREETGARIRIEDAVPRSEDRVILIVAEGHVKKRREASGSGGGDGDEEDASPAQRALIRVFERILRVEEEKVWEGDGAAPGEEKEIQGLVMCRLLAPSTQVGCVLGKGGKIVEKIRQESGAQIRVLSMEQVPACAAPGDELIHISGSFLSVKKALLAVSGCLQDNPKTDASNYMTGKPLGSGSNTAHMERYSHRGYSSGHHPSDYHARGYSSHMGVDVLASGQRKFIEEDLLFRMLCTNDKVGGIIGKGGAIVRALQSDTGASIKIVDAIPDSEERVIAISARESSEFQHSPAQEAVLRVYSRLTEAGVDKGSAVSARLLVPSQQIGCLLGKGGNIISEMRRATGANIRIFLKEHAPKCAQPNDEVVQITGSFQSVYDALLHITSRIRELTFPLKSPSIGSNQYMSGSHDAPPTLSRSRSELASPGGYSSSGLAHGLDRYSGHVQTPGWQSPRSSADRVPYFHGNELSCFDRSSSPRPWAQMVNSGNHRDIADAGASMMFRNPGAGSGGQPAVAASATVEVAVPQQFLGFVYGDNSSNLTKIREISGAKVTVCDPKPGAGEGTASITGAPDQVHIAQSLLHGFILSGRAAG</sequence>
<keyword evidence="2" id="KW-0694">RNA-binding</keyword>